<comment type="caution">
    <text evidence="1">The sequence shown here is derived from an EMBL/GenBank/DDBJ whole genome shotgun (WGS) entry which is preliminary data.</text>
</comment>
<protein>
    <submittedName>
        <fullName evidence="1">Uncharacterized protein</fullName>
    </submittedName>
</protein>
<accession>A0AC60P8R6</accession>
<reference evidence="1 2" key="1">
    <citation type="journal article" date="2020" name="Cell">
        <title>Large-Scale Comparative Analyses of Tick Genomes Elucidate Their Genetic Diversity and Vector Capacities.</title>
        <authorList>
            <consortium name="Tick Genome and Microbiome Consortium (TIGMIC)"/>
            <person name="Jia N."/>
            <person name="Wang J."/>
            <person name="Shi W."/>
            <person name="Du L."/>
            <person name="Sun Y."/>
            <person name="Zhan W."/>
            <person name="Jiang J.F."/>
            <person name="Wang Q."/>
            <person name="Zhang B."/>
            <person name="Ji P."/>
            <person name="Bell-Sakyi L."/>
            <person name="Cui X.M."/>
            <person name="Yuan T.T."/>
            <person name="Jiang B.G."/>
            <person name="Yang W.F."/>
            <person name="Lam T.T."/>
            <person name="Chang Q.C."/>
            <person name="Ding S.J."/>
            <person name="Wang X.J."/>
            <person name="Zhu J.G."/>
            <person name="Ruan X.D."/>
            <person name="Zhao L."/>
            <person name="Wei J.T."/>
            <person name="Ye R.Z."/>
            <person name="Que T.C."/>
            <person name="Du C.H."/>
            <person name="Zhou Y.H."/>
            <person name="Cheng J.X."/>
            <person name="Dai P.F."/>
            <person name="Guo W.B."/>
            <person name="Han X.H."/>
            <person name="Huang E.J."/>
            <person name="Li L.F."/>
            <person name="Wei W."/>
            <person name="Gao Y.C."/>
            <person name="Liu J.Z."/>
            <person name="Shao H.Z."/>
            <person name="Wang X."/>
            <person name="Wang C.C."/>
            <person name="Yang T.C."/>
            <person name="Huo Q.B."/>
            <person name="Li W."/>
            <person name="Chen H.Y."/>
            <person name="Chen S.E."/>
            <person name="Zhou L.G."/>
            <person name="Ni X.B."/>
            <person name="Tian J.H."/>
            <person name="Sheng Y."/>
            <person name="Liu T."/>
            <person name="Pan Y.S."/>
            <person name="Xia L.Y."/>
            <person name="Li J."/>
            <person name="Zhao F."/>
            <person name="Cao W.C."/>
        </authorList>
    </citation>
    <scope>NUCLEOTIDE SEQUENCE [LARGE SCALE GENOMIC DNA]</scope>
    <source>
        <strain evidence="1">Iper-2018</strain>
    </source>
</reference>
<organism evidence="1 2">
    <name type="scientific">Ixodes persulcatus</name>
    <name type="common">Taiga tick</name>
    <dbReference type="NCBI Taxonomy" id="34615"/>
    <lineage>
        <taxon>Eukaryota</taxon>
        <taxon>Metazoa</taxon>
        <taxon>Ecdysozoa</taxon>
        <taxon>Arthropoda</taxon>
        <taxon>Chelicerata</taxon>
        <taxon>Arachnida</taxon>
        <taxon>Acari</taxon>
        <taxon>Parasitiformes</taxon>
        <taxon>Ixodida</taxon>
        <taxon>Ixodoidea</taxon>
        <taxon>Ixodidae</taxon>
        <taxon>Ixodinae</taxon>
        <taxon>Ixodes</taxon>
    </lineage>
</organism>
<sequence>MFGFRQHRSAQDLLLQLDRDIVNPVEHPFNDKAALALVLKGAFDNVTHNIILPNDRQSLIRIHDEEHGPYQLGTRGTPQGAVVSPSLFCLAMMKLPAQLPKVEGVQHALYADDITIWAKHGSQAAEIVDAYARRCGLQCSTSKSDFVHIRSSPRCTTKMELSLASGPMPEHDEIRVLGLFIHKNRLVDTTLAKLRKVGDQVGRMVRRVPNKRGGLRCEDVLWLAHTFVTSRGLYSTPYLHLPKFDKTALEVRLRKMYKRALDLPINPSNQRLMGLGMGNTFAEVREAHLTNQYTRLSKTPSGRRLLARLHIHHPTLTEKRVRIPEVWRYALHVRPLPANMTRDDYSGLRLARAAALARHYVSKPGIFYVDASGPHHGGGTRPQSSTKTSRKFEQGYIPLFAYRILKDSDYLGAPASRTIVWAPANMSLEGNETADAAARVLTLRSTPSDPSETDPEPNPALGFREFTQLYQFGHAMYPKPCKGLTKAEERTLLRLYTKTLLCPAVLKLFDPAYTGKCPHCAEKSSEIFHMVWARQSTPILVQKPNPTREDWKPALLDCSDLGSQKALVNRARAVTVANGLLH</sequence>
<dbReference type="EMBL" id="JABSTQ010011025">
    <property type="protein sequence ID" value="KAG0415809.1"/>
    <property type="molecule type" value="Genomic_DNA"/>
</dbReference>
<evidence type="ECO:0000313" key="2">
    <source>
        <dbReference type="Proteomes" id="UP000805193"/>
    </source>
</evidence>
<dbReference type="Proteomes" id="UP000805193">
    <property type="component" value="Unassembled WGS sequence"/>
</dbReference>
<proteinExistence type="predicted"/>
<evidence type="ECO:0000313" key="1">
    <source>
        <dbReference type="EMBL" id="KAG0415809.1"/>
    </source>
</evidence>
<keyword evidence="2" id="KW-1185">Reference proteome</keyword>
<gene>
    <name evidence="1" type="ORF">HPB47_007020</name>
</gene>
<name>A0AC60P8R6_IXOPE</name>